<reference evidence="1" key="1">
    <citation type="journal article" date="2020" name="bioRxiv">
        <title>Chromosome-level reference genome of the European wasp spider Argiope bruennichi: a resource for studies on range expansion and evolutionary adaptation.</title>
        <authorList>
            <person name="Sheffer M.M."/>
            <person name="Hoppe A."/>
            <person name="Krehenwinkel H."/>
            <person name="Uhl G."/>
            <person name="Kuss A.W."/>
            <person name="Jensen L."/>
            <person name="Jensen C."/>
            <person name="Gillespie R.G."/>
            <person name="Hoff K.J."/>
            <person name="Prost S."/>
        </authorList>
    </citation>
    <scope>NUCLEOTIDE SEQUENCE</scope>
</reference>
<sequence>MRICDSSLCSQQHLTENVPYLSKQSQKVHSDLAASIVVRQASRKGRILRKIMRMADRRMPNARATEPALITAFIQFADSSDFAIAFSIPIASTVASLLLGGTYRKLASSN</sequence>
<evidence type="ECO:0000313" key="1">
    <source>
        <dbReference type="EMBL" id="KAF8791728.1"/>
    </source>
</evidence>
<protein>
    <submittedName>
        <fullName evidence="1">Uncharacterized protein</fullName>
    </submittedName>
</protein>
<organism evidence="1 2">
    <name type="scientific">Argiope bruennichi</name>
    <name type="common">Wasp spider</name>
    <name type="synonym">Aranea bruennichi</name>
    <dbReference type="NCBI Taxonomy" id="94029"/>
    <lineage>
        <taxon>Eukaryota</taxon>
        <taxon>Metazoa</taxon>
        <taxon>Ecdysozoa</taxon>
        <taxon>Arthropoda</taxon>
        <taxon>Chelicerata</taxon>
        <taxon>Arachnida</taxon>
        <taxon>Araneae</taxon>
        <taxon>Araneomorphae</taxon>
        <taxon>Entelegynae</taxon>
        <taxon>Araneoidea</taxon>
        <taxon>Araneidae</taxon>
        <taxon>Argiope</taxon>
    </lineage>
</organism>
<proteinExistence type="predicted"/>
<dbReference type="Proteomes" id="UP000807504">
    <property type="component" value="Unassembled WGS sequence"/>
</dbReference>
<name>A0A8T0FNF5_ARGBR</name>
<dbReference type="EMBL" id="JABXBU010000003">
    <property type="protein sequence ID" value="KAF8791728.1"/>
    <property type="molecule type" value="Genomic_DNA"/>
</dbReference>
<accession>A0A8T0FNF5</accession>
<gene>
    <name evidence="1" type="ORF">HNY73_003417</name>
</gene>
<reference evidence="1" key="2">
    <citation type="submission" date="2020-06" db="EMBL/GenBank/DDBJ databases">
        <authorList>
            <person name="Sheffer M."/>
        </authorList>
    </citation>
    <scope>NUCLEOTIDE SEQUENCE</scope>
</reference>
<keyword evidence="2" id="KW-1185">Reference proteome</keyword>
<evidence type="ECO:0000313" key="2">
    <source>
        <dbReference type="Proteomes" id="UP000807504"/>
    </source>
</evidence>
<dbReference type="AlphaFoldDB" id="A0A8T0FNF5"/>
<comment type="caution">
    <text evidence="1">The sequence shown here is derived from an EMBL/GenBank/DDBJ whole genome shotgun (WGS) entry which is preliminary data.</text>
</comment>